<dbReference type="PANTHER" id="PTHR41286">
    <property type="entry name" value="HNH NUCLEASE YAJD-RELATED"/>
    <property type="match status" value="1"/>
</dbReference>
<dbReference type="CDD" id="cd00085">
    <property type="entry name" value="HNHc"/>
    <property type="match status" value="1"/>
</dbReference>
<dbReference type="PANTHER" id="PTHR41286:SF1">
    <property type="entry name" value="HNH NUCLEASE YAJD-RELATED"/>
    <property type="match status" value="1"/>
</dbReference>
<keyword evidence="2" id="KW-0378">Hydrolase</keyword>
<dbReference type="AlphaFoldDB" id="A0AA44F8R4"/>
<organism evidence="6 7">
    <name type="scientific">Agrobacterium tumefaciens</name>
    <dbReference type="NCBI Taxonomy" id="358"/>
    <lineage>
        <taxon>Bacteria</taxon>
        <taxon>Pseudomonadati</taxon>
        <taxon>Pseudomonadota</taxon>
        <taxon>Alphaproteobacteria</taxon>
        <taxon>Hyphomicrobiales</taxon>
        <taxon>Rhizobiaceae</taxon>
        <taxon>Rhizobium/Agrobacterium group</taxon>
        <taxon>Agrobacterium</taxon>
        <taxon>Agrobacterium tumefaciens complex</taxon>
    </lineage>
</organism>
<keyword evidence="1" id="KW-0540">Nuclease</keyword>
<dbReference type="GO" id="GO:0016787">
    <property type="term" value="F:hydrolase activity"/>
    <property type="evidence" value="ECO:0007669"/>
    <property type="project" value="UniProtKB-KW"/>
</dbReference>
<evidence type="ECO:0000256" key="3">
    <source>
        <dbReference type="ARBA" id="ARBA00038412"/>
    </source>
</evidence>
<dbReference type="GO" id="GO:0003676">
    <property type="term" value="F:nucleic acid binding"/>
    <property type="evidence" value="ECO:0007669"/>
    <property type="project" value="InterPro"/>
</dbReference>
<proteinExistence type="inferred from homology"/>
<dbReference type="GO" id="GO:0004519">
    <property type="term" value="F:endonuclease activity"/>
    <property type="evidence" value="ECO:0007669"/>
    <property type="project" value="UniProtKB-KW"/>
</dbReference>
<dbReference type="Pfam" id="PF01844">
    <property type="entry name" value="HNH"/>
    <property type="match status" value="1"/>
</dbReference>
<gene>
    <name evidence="6" type="ORF">G6M46_22190</name>
</gene>
<evidence type="ECO:0000313" key="7">
    <source>
        <dbReference type="Proteomes" id="UP000702952"/>
    </source>
</evidence>
<dbReference type="InterPro" id="IPR003615">
    <property type="entry name" value="HNH_nuc"/>
</dbReference>
<protein>
    <recommendedName>
        <fullName evidence="4">Putative HNH nuclease YajD</fullName>
    </recommendedName>
</protein>
<evidence type="ECO:0000259" key="5">
    <source>
        <dbReference type="SMART" id="SM00507"/>
    </source>
</evidence>
<dbReference type="InterPro" id="IPR002711">
    <property type="entry name" value="HNH"/>
</dbReference>
<keyword evidence="6" id="KW-0255">Endonuclease</keyword>
<dbReference type="GO" id="GO:0008270">
    <property type="term" value="F:zinc ion binding"/>
    <property type="evidence" value="ECO:0007669"/>
    <property type="project" value="InterPro"/>
</dbReference>
<dbReference type="SMART" id="SM00507">
    <property type="entry name" value="HNHc"/>
    <property type="match status" value="1"/>
</dbReference>
<dbReference type="Proteomes" id="UP000702952">
    <property type="component" value="Unassembled WGS sequence"/>
</dbReference>
<evidence type="ECO:0000256" key="1">
    <source>
        <dbReference type="ARBA" id="ARBA00022722"/>
    </source>
</evidence>
<comment type="similarity">
    <text evidence="3">Belongs to the HNH nuclease family.</text>
</comment>
<reference evidence="6" key="1">
    <citation type="journal article" date="2020" name="Science">
        <title>Unexpected conservation and global transmission of agrobacterial virulence plasmids.</title>
        <authorList>
            <person name="Weisberg A.J."/>
            <person name="Davis E.W. 2nd"/>
            <person name="Tabima J."/>
            <person name="Belcher M.S."/>
            <person name="Miller M."/>
            <person name="Kuo C.H."/>
            <person name="Loper J.E."/>
            <person name="Grunwald N.J."/>
            <person name="Putnam M.L."/>
            <person name="Chang J.H."/>
        </authorList>
    </citation>
    <scope>NUCLEOTIDE SEQUENCE</scope>
    <source>
        <strain evidence="6">17-1853-1a</strain>
    </source>
</reference>
<dbReference type="EMBL" id="JAAMAY010000033">
    <property type="protein sequence ID" value="NTC30845.1"/>
    <property type="molecule type" value="Genomic_DNA"/>
</dbReference>
<comment type="caution">
    <text evidence="6">The sequence shown here is derived from an EMBL/GenBank/DDBJ whole genome shotgun (WGS) entry which is preliminary data.</text>
</comment>
<accession>A0AA44F8R4</accession>
<evidence type="ECO:0000256" key="4">
    <source>
        <dbReference type="ARBA" id="ARBA00040194"/>
    </source>
</evidence>
<dbReference type="GO" id="GO:0005829">
    <property type="term" value="C:cytosol"/>
    <property type="evidence" value="ECO:0007669"/>
    <property type="project" value="TreeGrafter"/>
</dbReference>
<evidence type="ECO:0000313" key="6">
    <source>
        <dbReference type="EMBL" id="NTC30845.1"/>
    </source>
</evidence>
<feature type="domain" description="HNH nuclease" evidence="5">
    <location>
        <begin position="49"/>
        <end position="107"/>
    </location>
</feature>
<dbReference type="Gene3D" id="1.10.30.50">
    <property type="match status" value="1"/>
</dbReference>
<sequence>MVKLKTLKPQIATIKPLIGRAPGDEQERNRNRQTAEPWRRWYQLAEWKRLRIQTFTRDHFTCQMSGCEKIEGNTSKLICDHITPHKGDRDLFFDAQNLQTLCKPCHDTVKQREERSRGRCW</sequence>
<evidence type="ECO:0000256" key="2">
    <source>
        <dbReference type="ARBA" id="ARBA00022801"/>
    </source>
</evidence>
<name>A0AA44F8R4_AGRTU</name>